<evidence type="ECO:0000313" key="2">
    <source>
        <dbReference type="Proteomes" id="UP000288805"/>
    </source>
</evidence>
<evidence type="ECO:0000313" key="1">
    <source>
        <dbReference type="EMBL" id="RVW48221.1"/>
    </source>
</evidence>
<accession>A0A438EKG1</accession>
<protein>
    <submittedName>
        <fullName evidence="1">Uncharacterized protein</fullName>
    </submittedName>
</protein>
<reference evidence="1 2" key="1">
    <citation type="journal article" date="2018" name="PLoS Genet.">
        <title>Population sequencing reveals clonal diversity and ancestral inbreeding in the grapevine cultivar Chardonnay.</title>
        <authorList>
            <person name="Roach M.J."/>
            <person name="Johnson D.L."/>
            <person name="Bohlmann J."/>
            <person name="van Vuuren H.J."/>
            <person name="Jones S.J."/>
            <person name="Pretorius I.S."/>
            <person name="Schmidt S.A."/>
            <person name="Borneman A.R."/>
        </authorList>
    </citation>
    <scope>NUCLEOTIDE SEQUENCE [LARGE SCALE GENOMIC DNA]</scope>
    <source>
        <strain evidence="2">cv. Chardonnay</strain>
        <tissue evidence="1">Leaf</tissue>
    </source>
</reference>
<dbReference type="Proteomes" id="UP000288805">
    <property type="component" value="Unassembled WGS sequence"/>
</dbReference>
<comment type="caution">
    <text evidence="1">The sequence shown here is derived from an EMBL/GenBank/DDBJ whole genome shotgun (WGS) entry which is preliminary data.</text>
</comment>
<organism evidence="1 2">
    <name type="scientific">Vitis vinifera</name>
    <name type="common">Grape</name>
    <dbReference type="NCBI Taxonomy" id="29760"/>
    <lineage>
        <taxon>Eukaryota</taxon>
        <taxon>Viridiplantae</taxon>
        <taxon>Streptophyta</taxon>
        <taxon>Embryophyta</taxon>
        <taxon>Tracheophyta</taxon>
        <taxon>Spermatophyta</taxon>
        <taxon>Magnoliopsida</taxon>
        <taxon>eudicotyledons</taxon>
        <taxon>Gunneridae</taxon>
        <taxon>Pentapetalae</taxon>
        <taxon>rosids</taxon>
        <taxon>Vitales</taxon>
        <taxon>Vitaceae</taxon>
        <taxon>Viteae</taxon>
        <taxon>Vitis</taxon>
    </lineage>
</organism>
<dbReference type="EMBL" id="QGNW01001255">
    <property type="protein sequence ID" value="RVW48221.1"/>
    <property type="molecule type" value="Genomic_DNA"/>
</dbReference>
<gene>
    <name evidence="1" type="ORF">CK203_069502</name>
</gene>
<dbReference type="PANTHER" id="PTHR47821">
    <property type="entry name" value="PHOSPHOGLYCERATE MUTASE FAMILY PROTEIN"/>
    <property type="match status" value="1"/>
</dbReference>
<dbReference type="SUPFAM" id="SSF53254">
    <property type="entry name" value="Phosphoglycerate mutase-like"/>
    <property type="match status" value="1"/>
</dbReference>
<name>A0A438EKG1_VITVI</name>
<sequence length="122" mass="13410">MNLITKSVLPGKWQASQYELASEGVNQAHSAGILFQKELKESNIPLENVRICYSPFSRTTHTAKVVASVLDLPFEGPQCKYPEIWALDEKDPFTRPEGGESAADVAGRLAHAMATMESEFQG</sequence>
<dbReference type="Gene3D" id="3.40.50.1240">
    <property type="entry name" value="Phosphoglycerate mutase-like"/>
    <property type="match status" value="1"/>
</dbReference>
<dbReference type="AlphaFoldDB" id="A0A438EKG1"/>
<dbReference type="PANTHER" id="PTHR47821:SF2">
    <property type="entry name" value="PHOSPHOGLYCERATE MUTASE FAMILY PROTEIN"/>
    <property type="match status" value="1"/>
</dbReference>
<proteinExistence type="predicted"/>
<dbReference type="InterPro" id="IPR029033">
    <property type="entry name" value="His_PPase_superfam"/>
</dbReference>